<name>A0ABQ2BG21_9SPHI</name>
<comment type="caution">
    <text evidence="6">The sequence shown here is derived from an EMBL/GenBank/DDBJ whole genome shotgun (WGS) entry which is preliminary data.</text>
</comment>
<dbReference type="PROSITE" id="PS51296">
    <property type="entry name" value="RIESKE"/>
    <property type="match status" value="1"/>
</dbReference>
<protein>
    <recommendedName>
        <fullName evidence="5">Rieske domain-containing protein</fullName>
    </recommendedName>
</protein>
<dbReference type="InterPro" id="IPR017941">
    <property type="entry name" value="Rieske_2Fe-2S"/>
</dbReference>
<dbReference type="Gene3D" id="2.102.10.10">
    <property type="entry name" value="Rieske [2Fe-2S] iron-sulphur domain"/>
    <property type="match status" value="1"/>
</dbReference>
<dbReference type="EMBL" id="BMDJ01000004">
    <property type="protein sequence ID" value="GGI25368.1"/>
    <property type="molecule type" value="Genomic_DNA"/>
</dbReference>
<proteinExistence type="predicted"/>
<dbReference type="RefSeq" id="WP_188413169.1">
    <property type="nucleotide sequence ID" value="NZ_BMDJ01000004.1"/>
</dbReference>
<keyword evidence="2" id="KW-0479">Metal-binding</keyword>
<sequence>MDRKDFLNSIGMSAAAFAILNCVGCKKDSNSSSSADMTGPTGVNFTLDLSLAANAALLSNGGSLISNGVIVAKTKGGTYIAVQRSCTHESYTLTYQSANSRFYCPNHGATFSESGTVTNGPATRSLTVYNTQLTGNSLKVYS</sequence>
<dbReference type="InterPro" id="IPR036922">
    <property type="entry name" value="Rieske_2Fe-2S_sf"/>
</dbReference>
<evidence type="ECO:0000259" key="5">
    <source>
        <dbReference type="PROSITE" id="PS51296"/>
    </source>
</evidence>
<dbReference type="CDD" id="cd03467">
    <property type="entry name" value="Rieske"/>
    <property type="match status" value="1"/>
</dbReference>
<organism evidence="6 7">
    <name type="scientific">Pedobacter mendelii</name>
    <dbReference type="NCBI Taxonomy" id="1908240"/>
    <lineage>
        <taxon>Bacteria</taxon>
        <taxon>Pseudomonadati</taxon>
        <taxon>Bacteroidota</taxon>
        <taxon>Sphingobacteriia</taxon>
        <taxon>Sphingobacteriales</taxon>
        <taxon>Sphingobacteriaceae</taxon>
        <taxon>Pedobacter</taxon>
    </lineage>
</organism>
<dbReference type="Pfam" id="PF00355">
    <property type="entry name" value="Rieske"/>
    <property type="match status" value="1"/>
</dbReference>
<reference evidence="7" key="1">
    <citation type="journal article" date="2019" name="Int. J. Syst. Evol. Microbiol.">
        <title>The Global Catalogue of Microorganisms (GCM) 10K type strain sequencing project: providing services to taxonomists for standard genome sequencing and annotation.</title>
        <authorList>
            <consortium name="The Broad Institute Genomics Platform"/>
            <consortium name="The Broad Institute Genome Sequencing Center for Infectious Disease"/>
            <person name="Wu L."/>
            <person name="Ma J."/>
        </authorList>
    </citation>
    <scope>NUCLEOTIDE SEQUENCE [LARGE SCALE GENOMIC DNA]</scope>
    <source>
        <strain evidence="7">CCM 8939</strain>
    </source>
</reference>
<evidence type="ECO:0000256" key="3">
    <source>
        <dbReference type="ARBA" id="ARBA00023004"/>
    </source>
</evidence>
<evidence type="ECO:0000256" key="1">
    <source>
        <dbReference type="ARBA" id="ARBA00022714"/>
    </source>
</evidence>
<keyword evidence="3" id="KW-0408">Iron</keyword>
<evidence type="ECO:0000256" key="2">
    <source>
        <dbReference type="ARBA" id="ARBA00022723"/>
    </source>
</evidence>
<evidence type="ECO:0000313" key="7">
    <source>
        <dbReference type="Proteomes" id="UP000645390"/>
    </source>
</evidence>
<gene>
    <name evidence="6" type="ORF">GCM10008119_17310</name>
</gene>
<keyword evidence="1" id="KW-0001">2Fe-2S</keyword>
<dbReference type="SUPFAM" id="SSF50022">
    <property type="entry name" value="ISP domain"/>
    <property type="match status" value="1"/>
</dbReference>
<accession>A0ABQ2BG21</accession>
<evidence type="ECO:0000256" key="4">
    <source>
        <dbReference type="ARBA" id="ARBA00023014"/>
    </source>
</evidence>
<dbReference type="Proteomes" id="UP000645390">
    <property type="component" value="Unassembled WGS sequence"/>
</dbReference>
<evidence type="ECO:0000313" key="6">
    <source>
        <dbReference type="EMBL" id="GGI25368.1"/>
    </source>
</evidence>
<keyword evidence="7" id="KW-1185">Reference proteome</keyword>
<feature type="domain" description="Rieske" evidence="5">
    <location>
        <begin position="49"/>
        <end position="140"/>
    </location>
</feature>
<keyword evidence="4" id="KW-0411">Iron-sulfur</keyword>